<dbReference type="InterPro" id="IPR011006">
    <property type="entry name" value="CheY-like_superfamily"/>
</dbReference>
<dbReference type="EC" id="2.7.13.3" evidence="2"/>
<evidence type="ECO:0000256" key="6">
    <source>
        <dbReference type="PROSITE-ProRule" id="PRU00169"/>
    </source>
</evidence>
<keyword evidence="8" id="KW-0472">Membrane</keyword>
<feature type="transmembrane region" description="Helical" evidence="8">
    <location>
        <begin position="289"/>
        <end position="310"/>
    </location>
</feature>
<dbReference type="PANTHER" id="PTHR43065">
    <property type="entry name" value="SENSOR HISTIDINE KINASE"/>
    <property type="match status" value="1"/>
</dbReference>
<feature type="domain" description="PAS" evidence="11">
    <location>
        <begin position="520"/>
        <end position="567"/>
    </location>
</feature>
<keyword evidence="13" id="KW-1185">Reference proteome</keyword>
<dbReference type="SUPFAM" id="SSF55781">
    <property type="entry name" value="GAF domain-like"/>
    <property type="match status" value="1"/>
</dbReference>
<dbReference type="PROSITE" id="PS50110">
    <property type="entry name" value="RESPONSE_REGULATORY"/>
    <property type="match status" value="1"/>
</dbReference>
<dbReference type="Gene3D" id="3.30.450.40">
    <property type="match status" value="1"/>
</dbReference>
<protein>
    <recommendedName>
        <fullName evidence="2">histidine kinase</fullName>
        <ecNumber evidence="2">2.7.13.3</ecNumber>
    </recommendedName>
</protein>
<dbReference type="PROSITE" id="PS50112">
    <property type="entry name" value="PAS"/>
    <property type="match status" value="1"/>
</dbReference>
<dbReference type="InterPro" id="IPR001789">
    <property type="entry name" value="Sig_transdc_resp-reg_receiver"/>
</dbReference>
<dbReference type="Pfam" id="PF02518">
    <property type="entry name" value="HATPase_c"/>
    <property type="match status" value="1"/>
</dbReference>
<organism evidence="12 13">
    <name type="scientific">Roseomonas haemaphysalidis</name>
    <dbReference type="NCBI Taxonomy" id="2768162"/>
    <lineage>
        <taxon>Bacteria</taxon>
        <taxon>Pseudomonadati</taxon>
        <taxon>Pseudomonadota</taxon>
        <taxon>Alphaproteobacteria</taxon>
        <taxon>Acetobacterales</taxon>
        <taxon>Roseomonadaceae</taxon>
        <taxon>Roseomonas</taxon>
    </lineage>
</organism>
<feature type="compositionally biased region" description="Pro residues" evidence="7">
    <location>
        <begin position="407"/>
        <end position="421"/>
    </location>
</feature>
<dbReference type="SUPFAM" id="SSF47384">
    <property type="entry name" value="Homodimeric domain of signal transducing histidine kinase"/>
    <property type="match status" value="1"/>
</dbReference>
<dbReference type="InterPro" id="IPR005467">
    <property type="entry name" value="His_kinase_dom"/>
</dbReference>
<gene>
    <name evidence="12" type="ORF">IAI61_04090</name>
</gene>
<feature type="domain" description="Response regulatory" evidence="10">
    <location>
        <begin position="899"/>
        <end position="1012"/>
    </location>
</feature>
<dbReference type="RefSeq" id="WP_207415637.1">
    <property type="nucleotide sequence ID" value="NZ_CP061177.1"/>
</dbReference>
<dbReference type="PRINTS" id="PR00344">
    <property type="entry name" value="BCTRLSENSOR"/>
</dbReference>
<comment type="caution">
    <text evidence="12">The sequence shown here is derived from an EMBL/GenBank/DDBJ whole genome shotgun (WGS) entry which is preliminary data.</text>
</comment>
<feature type="transmembrane region" description="Helical" evidence="8">
    <location>
        <begin position="21"/>
        <end position="43"/>
    </location>
</feature>
<keyword evidence="5" id="KW-0418">Kinase</keyword>
<dbReference type="SMART" id="SM00388">
    <property type="entry name" value="HisKA"/>
    <property type="match status" value="1"/>
</dbReference>
<dbReference type="InterPro" id="IPR000014">
    <property type="entry name" value="PAS"/>
</dbReference>
<proteinExistence type="predicted"/>
<dbReference type="EMBL" id="JACTNG010000002">
    <property type="protein sequence ID" value="MBO1078199.1"/>
    <property type="molecule type" value="Genomic_DNA"/>
</dbReference>
<dbReference type="SUPFAM" id="SSF55785">
    <property type="entry name" value="PYP-like sensor domain (PAS domain)"/>
    <property type="match status" value="1"/>
</dbReference>
<dbReference type="SMART" id="SM00448">
    <property type="entry name" value="REC"/>
    <property type="match status" value="1"/>
</dbReference>
<evidence type="ECO:0000259" key="9">
    <source>
        <dbReference type="PROSITE" id="PS50109"/>
    </source>
</evidence>
<evidence type="ECO:0000259" key="11">
    <source>
        <dbReference type="PROSITE" id="PS50112"/>
    </source>
</evidence>
<dbReference type="Proteomes" id="UP001518989">
    <property type="component" value="Unassembled WGS sequence"/>
</dbReference>
<name>A0ABS3KL63_9PROT</name>
<evidence type="ECO:0000313" key="12">
    <source>
        <dbReference type="EMBL" id="MBO1078199.1"/>
    </source>
</evidence>
<dbReference type="InterPro" id="IPR036097">
    <property type="entry name" value="HisK_dim/P_sf"/>
</dbReference>
<evidence type="ECO:0000256" key="3">
    <source>
        <dbReference type="ARBA" id="ARBA00022553"/>
    </source>
</evidence>
<dbReference type="SUPFAM" id="SSF52172">
    <property type="entry name" value="CheY-like"/>
    <property type="match status" value="1"/>
</dbReference>
<feature type="domain" description="Histidine kinase" evidence="9">
    <location>
        <begin position="650"/>
        <end position="874"/>
    </location>
</feature>
<dbReference type="PROSITE" id="PS50109">
    <property type="entry name" value="HIS_KIN"/>
    <property type="match status" value="1"/>
</dbReference>
<dbReference type="InterPro" id="IPR003661">
    <property type="entry name" value="HisK_dim/P_dom"/>
</dbReference>
<dbReference type="InterPro" id="IPR035965">
    <property type="entry name" value="PAS-like_dom_sf"/>
</dbReference>
<dbReference type="SMART" id="SM00387">
    <property type="entry name" value="HATPase_c"/>
    <property type="match status" value="1"/>
</dbReference>
<dbReference type="Gene3D" id="3.40.50.2300">
    <property type="match status" value="1"/>
</dbReference>
<keyword evidence="8" id="KW-0812">Transmembrane</keyword>
<dbReference type="InterPro" id="IPR003594">
    <property type="entry name" value="HATPase_dom"/>
</dbReference>
<evidence type="ECO:0000256" key="2">
    <source>
        <dbReference type="ARBA" id="ARBA00012438"/>
    </source>
</evidence>
<reference evidence="12 13" key="1">
    <citation type="submission" date="2020-09" db="EMBL/GenBank/DDBJ databases">
        <title>Roseomonas.</title>
        <authorList>
            <person name="Zhu W."/>
        </authorList>
    </citation>
    <scope>NUCLEOTIDE SEQUENCE [LARGE SCALE GENOMIC DNA]</scope>
    <source>
        <strain evidence="12 13">573</strain>
    </source>
</reference>
<dbReference type="CDD" id="cd00130">
    <property type="entry name" value="PAS"/>
    <property type="match status" value="1"/>
</dbReference>
<sequence length="1018" mass="107071">MSVPAATPGHAAGEPAFSRRLGAVMLATMLAVLGGGVALSLAIDRQATEQQVLHATGVLAETIGAQAGALVGGLEQALLGINHLAGSGVSATTLAATMATRENVLPDGVVLAVVDSAANPVLATAAGRRRMAGLQSGVLARALGAMGPVPVGQLTYLPPIRSVAGSVLPLAERLEDGRIAVALLPLRLMEGFYARLGLGSGAAVALLDESGRLLSRMPPVPVEMVGEPLPRALPIAGLLARGEGWTGLYVSNADGIPRYTAMRPVPGQPLAVAVGVRDSEALAQWRRRAWLASSLTVLAILASGGGLLLVGREARRRLDAQASASARLELLARGSAGIAAMAELPALLGHVGRMARETLAVPYACIALHGAARDGGQHAVSLAPAGGWFRPHNAWHRAPDERHRLPPRPPGQQPAGEPPPALLSTLEQWATDPALAAAALGPRLFPAEPLAGLPARAAIALRDEQGRPLGVLAVARADDTGFSADDAAMLSQLGRMAGIAIRNRALIAGMQRAAEEASSARERIERLLESVSDGFIALDANWHITYANAAALRLVRRRHDRLVGRSLWDMYPVLVELEAFEQLQAVASLGQPREFEQHFAGAPGRWFQCYAFTAADGVAVFFRDVTETRHTQELMRASQRMEAVGQLTGSVAHDFNNLLAVIMGNAEMLEDTLDPADQENRHAAWLIRDAGDRGAALVRRLLAFASHQPQAVQVVVPETLLEGLLPLLRRSVGDKVRLLLTRHEALPRLLLDPGQAENALLNLAINARDAMPDGGTLTIALAPAELDEPELEGFPVARPGRFLRLSVTDTGSGMTPEVLARAAEPFFSTKADGRGSGLGLASVYSFVRQSGGVLRLESQPGEGTCVTMLLPADPAIPPAAPVPAELAPVPTPQHGGSEHVLLVEDEASLRHNLTQQLSRLGYHVTALACGPSAMAALRDGLRPDLMLLDVILPGGISGPRLAGLARQHVPDLPVLLMSGYALAAGGEEEGALPLLIKPCPQAVLARRLRHMLDAREWS</sequence>
<feature type="region of interest" description="Disordered" evidence="7">
    <location>
        <begin position="399"/>
        <end position="421"/>
    </location>
</feature>
<dbReference type="InterPro" id="IPR036890">
    <property type="entry name" value="HATPase_C_sf"/>
</dbReference>
<evidence type="ECO:0000256" key="8">
    <source>
        <dbReference type="SAM" id="Phobius"/>
    </source>
</evidence>
<comment type="catalytic activity">
    <reaction evidence="1">
        <text>ATP + protein L-histidine = ADP + protein N-phospho-L-histidine.</text>
        <dbReference type="EC" id="2.7.13.3"/>
    </reaction>
</comment>
<dbReference type="Pfam" id="PF08448">
    <property type="entry name" value="PAS_4"/>
    <property type="match status" value="1"/>
</dbReference>
<evidence type="ECO:0000313" key="13">
    <source>
        <dbReference type="Proteomes" id="UP001518989"/>
    </source>
</evidence>
<feature type="modified residue" description="4-aspartylphosphate" evidence="6">
    <location>
        <position position="949"/>
    </location>
</feature>
<dbReference type="InterPro" id="IPR004358">
    <property type="entry name" value="Sig_transdc_His_kin-like_C"/>
</dbReference>
<dbReference type="InterPro" id="IPR013656">
    <property type="entry name" value="PAS_4"/>
</dbReference>
<dbReference type="Pfam" id="PF13185">
    <property type="entry name" value="GAF_2"/>
    <property type="match status" value="1"/>
</dbReference>
<evidence type="ECO:0000259" key="10">
    <source>
        <dbReference type="PROSITE" id="PS50110"/>
    </source>
</evidence>
<dbReference type="CDD" id="cd12915">
    <property type="entry name" value="PDC2_DGC_like"/>
    <property type="match status" value="1"/>
</dbReference>
<evidence type="ECO:0000256" key="5">
    <source>
        <dbReference type="ARBA" id="ARBA00022777"/>
    </source>
</evidence>
<dbReference type="Pfam" id="PF00072">
    <property type="entry name" value="Response_reg"/>
    <property type="match status" value="1"/>
</dbReference>
<evidence type="ECO:0000256" key="1">
    <source>
        <dbReference type="ARBA" id="ARBA00000085"/>
    </source>
</evidence>
<dbReference type="SMART" id="SM00065">
    <property type="entry name" value="GAF"/>
    <property type="match status" value="1"/>
</dbReference>
<dbReference type="Gene3D" id="3.30.565.10">
    <property type="entry name" value="Histidine kinase-like ATPase, C-terminal domain"/>
    <property type="match status" value="1"/>
</dbReference>
<dbReference type="Gene3D" id="1.10.287.130">
    <property type="match status" value="1"/>
</dbReference>
<dbReference type="SMART" id="SM00091">
    <property type="entry name" value="PAS"/>
    <property type="match status" value="1"/>
</dbReference>
<dbReference type="InterPro" id="IPR003018">
    <property type="entry name" value="GAF"/>
</dbReference>
<keyword evidence="4" id="KW-0808">Transferase</keyword>
<accession>A0ABS3KL63</accession>
<dbReference type="Gene3D" id="3.30.450.20">
    <property type="entry name" value="PAS domain"/>
    <property type="match status" value="2"/>
</dbReference>
<evidence type="ECO:0000256" key="4">
    <source>
        <dbReference type="ARBA" id="ARBA00022679"/>
    </source>
</evidence>
<evidence type="ECO:0000256" key="7">
    <source>
        <dbReference type="SAM" id="MobiDB-lite"/>
    </source>
</evidence>
<keyword evidence="8" id="KW-1133">Transmembrane helix</keyword>
<dbReference type="Pfam" id="PF00512">
    <property type="entry name" value="HisKA"/>
    <property type="match status" value="1"/>
</dbReference>
<dbReference type="CDD" id="cd00082">
    <property type="entry name" value="HisKA"/>
    <property type="match status" value="1"/>
</dbReference>
<dbReference type="SUPFAM" id="SSF55874">
    <property type="entry name" value="ATPase domain of HSP90 chaperone/DNA topoisomerase II/histidine kinase"/>
    <property type="match status" value="1"/>
</dbReference>
<dbReference type="InterPro" id="IPR029016">
    <property type="entry name" value="GAF-like_dom_sf"/>
</dbReference>
<keyword evidence="3 6" id="KW-0597">Phosphoprotein</keyword>
<dbReference type="PANTHER" id="PTHR43065:SF49">
    <property type="entry name" value="HISTIDINE KINASE"/>
    <property type="match status" value="1"/>
</dbReference>